<protein>
    <recommendedName>
        <fullName evidence="1">UspA domain-containing protein</fullName>
    </recommendedName>
</protein>
<dbReference type="PRINTS" id="PR01438">
    <property type="entry name" value="UNVRSLSTRESS"/>
</dbReference>
<name>A0A4S2LUF5_OPIFE</name>
<dbReference type="InterPro" id="IPR006015">
    <property type="entry name" value="Universal_stress_UspA"/>
</dbReference>
<dbReference type="InterPro" id="IPR014729">
    <property type="entry name" value="Rossmann-like_a/b/a_fold"/>
</dbReference>
<dbReference type="Gene3D" id="3.40.50.620">
    <property type="entry name" value="HUPs"/>
    <property type="match status" value="1"/>
</dbReference>
<gene>
    <name evidence="2" type="ORF">CRM22_004795</name>
</gene>
<comment type="caution">
    <text evidence="2">The sequence shown here is derived from an EMBL/GenBank/DDBJ whole genome shotgun (WGS) entry which is preliminary data.</text>
</comment>
<accession>A0A4S2LUF5</accession>
<reference evidence="2 3" key="1">
    <citation type="journal article" date="2019" name="BMC Genomics">
        <title>New insights from Opisthorchis felineus genome: update on genomics of the epidemiologically important liver flukes.</title>
        <authorList>
            <person name="Ershov N.I."/>
            <person name="Mordvinov V.A."/>
            <person name="Prokhortchouk E.B."/>
            <person name="Pakharukova M.Y."/>
            <person name="Gunbin K.V."/>
            <person name="Ustyantsev K."/>
            <person name="Genaev M.A."/>
            <person name="Blinov A.G."/>
            <person name="Mazur A."/>
            <person name="Boulygina E."/>
            <person name="Tsygankova S."/>
            <person name="Khrameeva E."/>
            <person name="Chekanov N."/>
            <person name="Fan G."/>
            <person name="Xiao A."/>
            <person name="Zhang H."/>
            <person name="Xu X."/>
            <person name="Yang H."/>
            <person name="Solovyev V."/>
            <person name="Lee S.M."/>
            <person name="Liu X."/>
            <person name="Afonnikov D.A."/>
            <person name="Skryabin K.G."/>
        </authorList>
    </citation>
    <scope>NUCLEOTIDE SEQUENCE [LARGE SCALE GENOMIC DNA]</scope>
    <source>
        <strain evidence="2">AK-0245</strain>
        <tissue evidence="2">Whole organism</tissue>
    </source>
</reference>
<dbReference type="OrthoDB" id="843225at2759"/>
<dbReference type="SUPFAM" id="SSF52402">
    <property type="entry name" value="Adenine nucleotide alpha hydrolases-like"/>
    <property type="match status" value="1"/>
</dbReference>
<keyword evidence="3" id="KW-1185">Reference proteome</keyword>
<dbReference type="Proteomes" id="UP000308267">
    <property type="component" value="Unassembled WGS sequence"/>
</dbReference>
<dbReference type="STRING" id="147828.A0A4S2LUF5"/>
<dbReference type="InterPro" id="IPR006016">
    <property type="entry name" value="UspA"/>
</dbReference>
<dbReference type="PANTHER" id="PTHR46989:SF3">
    <property type="entry name" value="USPA DOMAIN-CONTAINING PROTEIN"/>
    <property type="match status" value="1"/>
</dbReference>
<feature type="domain" description="UspA" evidence="1">
    <location>
        <begin position="16"/>
        <end position="162"/>
    </location>
</feature>
<dbReference type="EMBL" id="SJOL01006416">
    <property type="protein sequence ID" value="TGZ67455.1"/>
    <property type="molecule type" value="Genomic_DNA"/>
</dbReference>
<sequence>MSTEQRMSVSVTNAARRICLPVDGSAHSSRAVEWYLAELYKPGDFIIFVHSLEAPNLPTVTVGAGLSLPIDTWTKALQENIDQTNKLRNEYGYLCESRRIPHDFAVMNGSRPGDGIIQAVEQYNANMIVMGCRGLGAIKRAFIGSVSDYVLHHADVPCIIVPSQGQ</sequence>
<dbReference type="AlphaFoldDB" id="A0A4S2LUF5"/>
<evidence type="ECO:0000259" key="1">
    <source>
        <dbReference type="Pfam" id="PF00582"/>
    </source>
</evidence>
<evidence type="ECO:0000313" key="3">
    <source>
        <dbReference type="Proteomes" id="UP000308267"/>
    </source>
</evidence>
<proteinExistence type="predicted"/>
<dbReference type="EMBL" id="SJOL01006416">
    <property type="protein sequence ID" value="TGZ67456.1"/>
    <property type="molecule type" value="Genomic_DNA"/>
</dbReference>
<organism evidence="2 3">
    <name type="scientific">Opisthorchis felineus</name>
    <dbReference type="NCBI Taxonomy" id="147828"/>
    <lineage>
        <taxon>Eukaryota</taxon>
        <taxon>Metazoa</taxon>
        <taxon>Spiralia</taxon>
        <taxon>Lophotrochozoa</taxon>
        <taxon>Platyhelminthes</taxon>
        <taxon>Trematoda</taxon>
        <taxon>Digenea</taxon>
        <taxon>Opisthorchiida</taxon>
        <taxon>Opisthorchiata</taxon>
        <taxon>Opisthorchiidae</taxon>
        <taxon>Opisthorchis</taxon>
    </lineage>
</organism>
<dbReference type="Pfam" id="PF00582">
    <property type="entry name" value="Usp"/>
    <property type="match status" value="1"/>
</dbReference>
<dbReference type="PANTHER" id="PTHR46989">
    <property type="entry name" value="USP DOMAIN-CONTAINING PROTEIN"/>
    <property type="match status" value="1"/>
</dbReference>
<evidence type="ECO:0000313" key="2">
    <source>
        <dbReference type="EMBL" id="TGZ67455.1"/>
    </source>
</evidence>
<dbReference type="CDD" id="cd23659">
    <property type="entry name" value="USP_At3g01520-like"/>
    <property type="match status" value="1"/>
</dbReference>